<dbReference type="GO" id="GO:0004888">
    <property type="term" value="F:transmembrane signaling receptor activity"/>
    <property type="evidence" value="ECO:0007669"/>
    <property type="project" value="InterPro"/>
</dbReference>
<keyword evidence="6 8" id="KW-0807">Transducer</keyword>
<keyword evidence="13" id="KW-0418">Kinase</keyword>
<dbReference type="Pfam" id="PF00015">
    <property type="entry name" value="MCPsignal"/>
    <property type="match status" value="1"/>
</dbReference>
<sequence length="564" mass="59760">MSKLLHSLTIAVRLWVIVGLTMVGFGIAFLTEINQLSTDTMQARQAKVRSVIEAASGVVANFSALADKGEMTREQAQAAAIGAIKAMRYDGTEYVWINNLDGLMVMHPTNPKLDGKELFGLKDPTGKLFFKEMVDVVRAKGEGVVEYMWPKPGSDTPVPKVSYVKGVPGWNWLLGSGVYVDDVALAVRDRAIARGVQTAIGIVLLIAAVVLIARSISNPLKRLTATMNELTHGRLDVTIPDLDKGAEIGAMAHSIQVFKENAQSMRRMEEERAETERRTEDERRAMRLKMASDFETSVKHVVNMVGQSAQALKGTAQAMSDNAEDTAEKSQAVAAAAEQATSNVQTVAVATEELSASIQEISGQVHRSASIAQNAVEAAQRTNDIVRGLSEAAGRIGQVVGMINTIASQTNLLALNATIEAARAGDAGKGFAVVAGEVKNLANQTAKATEEIVSQVQAVQVATGDAVKAIGEIGHVIAEINEISGSIAAAIEQQGAATQEISRNTQQAAQGTQHVSDNVVGVRQGAGETGRSAGNLLDQAQNLSDEAGQLTCAVDRFLSEVRAA</sequence>
<evidence type="ECO:0000259" key="11">
    <source>
        <dbReference type="PROSITE" id="PS50111"/>
    </source>
</evidence>
<evidence type="ECO:0000313" key="13">
    <source>
        <dbReference type="EMBL" id="CAM75611.1"/>
    </source>
</evidence>
<comment type="similarity">
    <text evidence="7">Belongs to the methyl-accepting chemotaxis (MCP) protein family.</text>
</comment>
<dbReference type="CDD" id="cd06225">
    <property type="entry name" value="HAMP"/>
    <property type="match status" value="1"/>
</dbReference>
<dbReference type="PANTHER" id="PTHR32089:SF112">
    <property type="entry name" value="LYSOZYME-LIKE PROTEIN-RELATED"/>
    <property type="match status" value="1"/>
</dbReference>
<evidence type="ECO:0000256" key="2">
    <source>
        <dbReference type="ARBA" id="ARBA00022475"/>
    </source>
</evidence>
<dbReference type="InterPro" id="IPR033480">
    <property type="entry name" value="sCache_2"/>
</dbReference>
<feature type="compositionally biased region" description="Basic and acidic residues" evidence="9">
    <location>
        <begin position="266"/>
        <end position="282"/>
    </location>
</feature>
<dbReference type="PROSITE" id="PS50111">
    <property type="entry name" value="CHEMOTAXIS_TRANSDUC_2"/>
    <property type="match status" value="1"/>
</dbReference>
<feature type="domain" description="Methyl-accepting transducer" evidence="11">
    <location>
        <begin position="301"/>
        <end position="514"/>
    </location>
</feature>
<dbReference type="EMBL" id="CU459003">
    <property type="protein sequence ID" value="CAM75611.1"/>
    <property type="molecule type" value="Genomic_DNA"/>
</dbReference>
<evidence type="ECO:0000256" key="10">
    <source>
        <dbReference type="SAM" id="Phobius"/>
    </source>
</evidence>
<dbReference type="InterPro" id="IPR004089">
    <property type="entry name" value="MCPsignal_dom"/>
</dbReference>
<dbReference type="Pfam" id="PF00672">
    <property type="entry name" value="HAMP"/>
    <property type="match status" value="1"/>
</dbReference>
<protein>
    <submittedName>
        <fullName evidence="13">Histidine kinase, HAMP region:Bacterial chemotaxis sensory transducer</fullName>
    </submittedName>
</protein>
<dbReference type="SMART" id="SM00304">
    <property type="entry name" value="HAMP"/>
    <property type="match status" value="2"/>
</dbReference>
<feature type="transmembrane region" description="Helical" evidence="10">
    <location>
        <begin position="12"/>
        <end position="31"/>
    </location>
</feature>
<dbReference type="SMART" id="SM01049">
    <property type="entry name" value="Cache_2"/>
    <property type="match status" value="1"/>
</dbReference>
<dbReference type="RefSeq" id="WP_234016214.1">
    <property type="nucleotide sequence ID" value="NZ_CP027527.1"/>
</dbReference>
<proteinExistence type="inferred from homology"/>
<evidence type="ECO:0000256" key="7">
    <source>
        <dbReference type="ARBA" id="ARBA00029447"/>
    </source>
</evidence>
<dbReference type="GO" id="GO:0007165">
    <property type="term" value="P:signal transduction"/>
    <property type="evidence" value="ECO:0007669"/>
    <property type="project" value="UniProtKB-KW"/>
</dbReference>
<dbReference type="SMART" id="SM00283">
    <property type="entry name" value="MA"/>
    <property type="match status" value="1"/>
</dbReference>
<feature type="region of interest" description="Disordered" evidence="9">
    <location>
        <begin position="262"/>
        <end position="282"/>
    </location>
</feature>
<dbReference type="GO" id="GO:0006935">
    <property type="term" value="P:chemotaxis"/>
    <property type="evidence" value="ECO:0007669"/>
    <property type="project" value="InterPro"/>
</dbReference>
<keyword evidence="2" id="KW-1003">Cell membrane</keyword>
<dbReference type="SUPFAM" id="SSF58104">
    <property type="entry name" value="Methyl-accepting chemotaxis protein (MCP) signaling domain"/>
    <property type="match status" value="1"/>
</dbReference>
<evidence type="ECO:0000256" key="8">
    <source>
        <dbReference type="PROSITE-ProRule" id="PRU00284"/>
    </source>
</evidence>
<keyword evidence="5 10" id="KW-0472">Membrane</keyword>
<evidence type="ECO:0000256" key="6">
    <source>
        <dbReference type="ARBA" id="ARBA00023224"/>
    </source>
</evidence>
<evidence type="ECO:0000259" key="12">
    <source>
        <dbReference type="PROSITE" id="PS50885"/>
    </source>
</evidence>
<dbReference type="AlphaFoldDB" id="A4TYA4"/>
<evidence type="ECO:0000256" key="1">
    <source>
        <dbReference type="ARBA" id="ARBA00004651"/>
    </source>
</evidence>
<evidence type="ECO:0000256" key="3">
    <source>
        <dbReference type="ARBA" id="ARBA00022692"/>
    </source>
</evidence>
<evidence type="ECO:0000256" key="5">
    <source>
        <dbReference type="ARBA" id="ARBA00023136"/>
    </source>
</evidence>
<gene>
    <name evidence="13" type="ORF">MGR_0520</name>
</gene>
<keyword evidence="3 10" id="KW-0812">Transmembrane</keyword>
<dbReference type="PROSITE" id="PS50885">
    <property type="entry name" value="HAMP"/>
    <property type="match status" value="1"/>
</dbReference>
<dbReference type="InterPro" id="IPR003660">
    <property type="entry name" value="HAMP_dom"/>
</dbReference>
<evidence type="ECO:0000256" key="4">
    <source>
        <dbReference type="ARBA" id="ARBA00022989"/>
    </source>
</evidence>
<feature type="transmembrane region" description="Helical" evidence="10">
    <location>
        <begin position="198"/>
        <end position="217"/>
    </location>
</feature>
<dbReference type="Gene3D" id="3.30.450.20">
    <property type="entry name" value="PAS domain"/>
    <property type="match status" value="1"/>
</dbReference>
<name>A4TYA4_9PROT</name>
<dbReference type="GO" id="GO:0005886">
    <property type="term" value="C:plasma membrane"/>
    <property type="evidence" value="ECO:0007669"/>
    <property type="project" value="UniProtKB-SubCell"/>
</dbReference>
<comment type="subcellular location">
    <subcellularLocation>
        <location evidence="1">Cell membrane</location>
        <topology evidence="1">Multi-pass membrane protein</topology>
    </subcellularLocation>
</comment>
<keyword evidence="13" id="KW-0808">Transferase</keyword>
<dbReference type="Gene3D" id="6.10.340.10">
    <property type="match status" value="1"/>
</dbReference>
<dbReference type="InterPro" id="IPR004010">
    <property type="entry name" value="Double_Cache_2"/>
</dbReference>
<evidence type="ECO:0000256" key="9">
    <source>
        <dbReference type="SAM" id="MobiDB-lite"/>
    </source>
</evidence>
<dbReference type="PRINTS" id="PR00260">
    <property type="entry name" value="CHEMTRNSDUCR"/>
</dbReference>
<dbReference type="GO" id="GO:0016301">
    <property type="term" value="F:kinase activity"/>
    <property type="evidence" value="ECO:0007669"/>
    <property type="project" value="UniProtKB-KW"/>
</dbReference>
<organism evidence="13">
    <name type="scientific">Magnetospirillum gryphiswaldense</name>
    <dbReference type="NCBI Taxonomy" id="55518"/>
    <lineage>
        <taxon>Bacteria</taxon>
        <taxon>Pseudomonadati</taxon>
        <taxon>Pseudomonadota</taxon>
        <taxon>Alphaproteobacteria</taxon>
        <taxon>Rhodospirillales</taxon>
        <taxon>Rhodospirillaceae</taxon>
        <taxon>Magnetospirillum</taxon>
    </lineage>
</organism>
<accession>A4TYA4</accession>
<dbReference type="InterPro" id="IPR004090">
    <property type="entry name" value="Chemotax_Me-accpt_rcpt"/>
</dbReference>
<keyword evidence="4 10" id="KW-1133">Transmembrane helix</keyword>
<feature type="domain" description="HAMP" evidence="12">
    <location>
        <begin position="214"/>
        <end position="267"/>
    </location>
</feature>
<reference evidence="13" key="1">
    <citation type="journal article" date="2007" name="J. Bacteriol.">
        <title>Comparative genome analysis of four magnetotactic bacteria reveals a complex set of group-specific genes implicated in magnetosome biomineralization and function.</title>
        <authorList>
            <person name="Richter M."/>
            <person name="Kube M."/>
            <person name="Bazylinski D.A."/>
            <person name="Lombardot T."/>
            <person name="Gloeckner F.O."/>
            <person name="Reinhardt R."/>
            <person name="Schueler D."/>
        </authorList>
    </citation>
    <scope>NUCLEOTIDE SEQUENCE</scope>
    <source>
        <strain evidence="13">MSR-1</strain>
    </source>
</reference>
<dbReference type="Gene3D" id="1.10.287.950">
    <property type="entry name" value="Methyl-accepting chemotaxis protein"/>
    <property type="match status" value="1"/>
</dbReference>
<dbReference type="Pfam" id="PF08269">
    <property type="entry name" value="dCache_2"/>
    <property type="match status" value="1"/>
</dbReference>
<dbReference type="PANTHER" id="PTHR32089">
    <property type="entry name" value="METHYL-ACCEPTING CHEMOTAXIS PROTEIN MCPB"/>
    <property type="match status" value="1"/>
</dbReference>